<protein>
    <submittedName>
        <fullName evidence="2">Uncharacterized protein</fullName>
    </submittedName>
</protein>
<dbReference type="EMBL" id="KZ107851">
    <property type="protein sequence ID" value="OSS46505.1"/>
    <property type="molecule type" value="Genomic_DNA"/>
</dbReference>
<feature type="region of interest" description="Disordered" evidence="1">
    <location>
        <begin position="24"/>
        <end position="65"/>
    </location>
</feature>
<gene>
    <name evidence="2" type="ORF">B5807_08669</name>
</gene>
<evidence type="ECO:0000313" key="3">
    <source>
        <dbReference type="Proteomes" id="UP000193240"/>
    </source>
</evidence>
<accession>A0A1Y2LRI8</accession>
<dbReference type="Proteomes" id="UP000193240">
    <property type="component" value="Unassembled WGS sequence"/>
</dbReference>
<evidence type="ECO:0000256" key="1">
    <source>
        <dbReference type="SAM" id="MobiDB-lite"/>
    </source>
</evidence>
<proteinExistence type="predicted"/>
<keyword evidence="3" id="KW-1185">Reference proteome</keyword>
<evidence type="ECO:0000313" key="2">
    <source>
        <dbReference type="EMBL" id="OSS46505.1"/>
    </source>
</evidence>
<sequence>MAAKRPKACNSATKAIFRDNTSLPAKTAASSAPKEFTALPAKTGNPSLPVTQGKLRMPARPRPPHILLQQSNTRTSPAFQLPLGVSRIKEKTLSKNQCAR</sequence>
<organism evidence="2 3">
    <name type="scientific">Epicoccum nigrum</name>
    <name type="common">Soil fungus</name>
    <name type="synonym">Epicoccum purpurascens</name>
    <dbReference type="NCBI Taxonomy" id="105696"/>
    <lineage>
        <taxon>Eukaryota</taxon>
        <taxon>Fungi</taxon>
        <taxon>Dikarya</taxon>
        <taxon>Ascomycota</taxon>
        <taxon>Pezizomycotina</taxon>
        <taxon>Dothideomycetes</taxon>
        <taxon>Pleosporomycetidae</taxon>
        <taxon>Pleosporales</taxon>
        <taxon>Pleosporineae</taxon>
        <taxon>Didymellaceae</taxon>
        <taxon>Epicoccum</taxon>
    </lineage>
</organism>
<dbReference type="AlphaFoldDB" id="A0A1Y2LRI8"/>
<name>A0A1Y2LRI8_EPING</name>
<reference evidence="2 3" key="1">
    <citation type="journal article" date="2017" name="Genome Announc.">
        <title>Genome sequence of the saprophytic ascomycete Epicoccum nigrum ICMP 19927 strain isolated from New Zealand.</title>
        <authorList>
            <person name="Fokin M."/>
            <person name="Fleetwood D."/>
            <person name="Weir B.S."/>
            <person name="Villas-Boas S.G."/>
        </authorList>
    </citation>
    <scope>NUCLEOTIDE SEQUENCE [LARGE SCALE GENOMIC DNA]</scope>
    <source>
        <strain evidence="2 3">ICMP 19927</strain>
    </source>
</reference>
<dbReference type="InParanoid" id="A0A1Y2LRI8"/>